<evidence type="ECO:0000313" key="2">
    <source>
        <dbReference type="Proteomes" id="UP000078200"/>
    </source>
</evidence>
<keyword evidence="2" id="KW-1185">Reference proteome</keyword>
<accession>A0A1A9UZ84</accession>
<organism evidence="1 2">
    <name type="scientific">Glossina austeni</name>
    <name type="common">Savannah tsetse fly</name>
    <dbReference type="NCBI Taxonomy" id="7395"/>
    <lineage>
        <taxon>Eukaryota</taxon>
        <taxon>Metazoa</taxon>
        <taxon>Ecdysozoa</taxon>
        <taxon>Arthropoda</taxon>
        <taxon>Hexapoda</taxon>
        <taxon>Insecta</taxon>
        <taxon>Pterygota</taxon>
        <taxon>Neoptera</taxon>
        <taxon>Endopterygota</taxon>
        <taxon>Diptera</taxon>
        <taxon>Brachycera</taxon>
        <taxon>Muscomorpha</taxon>
        <taxon>Hippoboscoidea</taxon>
        <taxon>Glossinidae</taxon>
        <taxon>Glossina</taxon>
    </lineage>
</organism>
<dbReference type="AlphaFoldDB" id="A0A1A9UZ84"/>
<reference evidence="1" key="1">
    <citation type="submission" date="2020-05" db="UniProtKB">
        <authorList>
            <consortium name="EnsemblMetazoa"/>
        </authorList>
    </citation>
    <scope>IDENTIFICATION</scope>
    <source>
        <strain evidence="1">TTRI</strain>
    </source>
</reference>
<proteinExistence type="predicted"/>
<protein>
    <submittedName>
        <fullName evidence="1">Uncharacterized protein</fullName>
    </submittedName>
</protein>
<sequence length="128" mass="14562">MKCEKFHIVVGSIKVLKFSTHIGRTLSSDDLLIDALGETVKVQDVSDIFEFWGVLIEYPAKGRVLLKNTLLQLRTFLQSTWQSTPLSIQILDFCMDMVDTNSDVYGVSQKIFNALNRVHIKLLLPHLI</sequence>
<name>A0A1A9UZ84_GLOAU</name>
<dbReference type="EnsemblMetazoa" id="GAUT020549-RA">
    <property type="protein sequence ID" value="GAUT020549-PA"/>
    <property type="gene ID" value="GAUT020549"/>
</dbReference>
<evidence type="ECO:0000313" key="1">
    <source>
        <dbReference type="EnsemblMetazoa" id="GAUT020549-PA"/>
    </source>
</evidence>
<dbReference type="VEuPathDB" id="VectorBase:GAUT020549"/>
<dbReference type="Proteomes" id="UP000078200">
    <property type="component" value="Unassembled WGS sequence"/>
</dbReference>